<proteinExistence type="predicted"/>
<feature type="compositionally biased region" description="Low complexity" evidence="1">
    <location>
        <begin position="1362"/>
        <end position="1374"/>
    </location>
</feature>
<feature type="region of interest" description="Disordered" evidence="1">
    <location>
        <begin position="750"/>
        <end position="778"/>
    </location>
</feature>
<feature type="compositionally biased region" description="Gly residues" evidence="1">
    <location>
        <begin position="546"/>
        <end position="564"/>
    </location>
</feature>
<organism evidence="2 3">
    <name type="scientific">Chlamydomonas incerta</name>
    <dbReference type="NCBI Taxonomy" id="51695"/>
    <lineage>
        <taxon>Eukaryota</taxon>
        <taxon>Viridiplantae</taxon>
        <taxon>Chlorophyta</taxon>
        <taxon>core chlorophytes</taxon>
        <taxon>Chlorophyceae</taxon>
        <taxon>CS clade</taxon>
        <taxon>Chlamydomonadales</taxon>
        <taxon>Chlamydomonadaceae</taxon>
        <taxon>Chlamydomonas</taxon>
    </lineage>
</organism>
<reference evidence="2" key="1">
    <citation type="journal article" date="2020" name="bioRxiv">
        <title>Comparative genomics of Chlamydomonas.</title>
        <authorList>
            <person name="Craig R.J."/>
            <person name="Hasan A.R."/>
            <person name="Ness R.W."/>
            <person name="Keightley P.D."/>
        </authorList>
    </citation>
    <scope>NUCLEOTIDE SEQUENCE</scope>
    <source>
        <strain evidence="2">SAG 7.73</strain>
    </source>
</reference>
<protein>
    <submittedName>
        <fullName evidence="2">Uncharacterized protein</fullName>
    </submittedName>
</protein>
<feature type="compositionally biased region" description="Low complexity" evidence="1">
    <location>
        <begin position="202"/>
        <end position="217"/>
    </location>
</feature>
<feature type="compositionally biased region" description="Gly residues" evidence="1">
    <location>
        <begin position="1275"/>
        <end position="1285"/>
    </location>
</feature>
<feature type="compositionally biased region" description="Basic and acidic residues" evidence="1">
    <location>
        <begin position="1135"/>
        <end position="1146"/>
    </location>
</feature>
<feature type="region of interest" description="Disordered" evidence="1">
    <location>
        <begin position="22"/>
        <end position="51"/>
    </location>
</feature>
<feature type="compositionally biased region" description="Low complexity" evidence="1">
    <location>
        <begin position="967"/>
        <end position="976"/>
    </location>
</feature>
<feature type="region of interest" description="Disordered" evidence="1">
    <location>
        <begin position="173"/>
        <end position="230"/>
    </location>
</feature>
<feature type="compositionally biased region" description="Low complexity" evidence="1">
    <location>
        <begin position="1112"/>
        <end position="1133"/>
    </location>
</feature>
<keyword evidence="3" id="KW-1185">Reference proteome</keyword>
<evidence type="ECO:0000256" key="1">
    <source>
        <dbReference type="SAM" id="MobiDB-lite"/>
    </source>
</evidence>
<feature type="region of interest" description="Disordered" evidence="1">
    <location>
        <begin position="1237"/>
        <end position="1291"/>
    </location>
</feature>
<dbReference type="EMBL" id="JAEHOC010000012">
    <property type="protein sequence ID" value="KAG2436868.1"/>
    <property type="molecule type" value="Genomic_DNA"/>
</dbReference>
<dbReference type="OrthoDB" id="561032at2759"/>
<dbReference type="Proteomes" id="UP000650467">
    <property type="component" value="Unassembled WGS sequence"/>
</dbReference>
<sequence length="1433" mass="147421">MHAALGGLQQRAQRRLLAEAALAEDSDASSVGTKREVPEGSEADGLGALKAPCSSRDRARASLRRLHPTALCYAKPAAPAAATEPGGLEPLSRPLPAAAPGGGGGGLAVCWYRKALPWAHLAAREQAAAAAAVEVITSGRNGDGYEEVETALGKKKKTKKQPAAAQDWSWLASPPWGVVPLPPEQSSRVDWRGRLQPGAGGAPNVSASAAAATAAAHSPPPPQPHPDPHCAQLHAQLHRTAAAVQQVLAVAAAAAAAAAATSADVSATDAAAVHAAARGGDGSARVAPVDQGAAAVAPAAALGHHKPRWQAVAELPLQDGANFATGLGKEFGWSTRRMAAQWTGGSGGGARRRPPPVVGNGAAAAQEAVAGACGSAVAARLLLLRAAADVESLLQPVRADLEVWERLTDAEAAAAESALRPQAAGDASDIVQVWLEPAPGLAVLMVQHLLLESALALARRSKKRPTDAAAAEAIARALVWTKRQQTQRGGGGGAATALWWMVSELLPSWVTPSAHASHLWAWLLETAAEAAAAEACRAEGPAVVAGGGPGSSGSSGSSGSGGGSSSSSSALVEAVHQVLRSAACFLALLLRTCSGMVDGGLAWLPPQGGARHAGSRSELWSLDPLTLAAAWPTWLLARAQHRARVTPMQLYRTLLLGQLPDTTPPQLLRRPPAVAAAAAAVQRTPPPPPLSYEHCLAVSDAFARDAATLATWTDVLLQPHRTDLEAVQEYISGLQLLSWQAAWDAARRDGGADGGLLEEEEEEDEEEEEGEEGFEDVFDEDASAPRMLEDICNRAYLASAWLRGQHDQLLSPEVGPLVRALVATVGGEAEAAVAARVAARGLGLEGALDDAAALRPPASAIVTALRLLALLRLPAGVEAPVAHLSADAAKLAVAGVEESARGDGGSCDMLRLQVGADTASAAAMMMLLRCRALAQGKAVRQSRSRFMFQPSLLLPEAQAAAGGGRGADAAAESSSSCQQDGPGPGDAAATCRQPPQLLGLEVCRTFVPLPEAKVSSGKPWPYPWSSIHAHAVHVWDDTTTQRDALSALRRALVDRGLGLCAAFVCGPETVVRALGALAQLRAEMLENGRDVAAFHGHTLMYGEAEEVAAASAAAAAAGSGPARQGQQRQQRQPRQPKDGAAKKENGSADDAAADSNGAVAEDHDDDDAEGEEHLRGPIQRPFLALDKAVNNLPPLPPGAVVLHQRLLTSTAAAAAAAAGGTSSGGDGGAAAAVALEGRKEPQQRAAGPRRAQKLKGPQQLRQATKEAAETAAAGEPGGAAGGGGAAAAAPPGQRPQRVAVVVEAAAAAAAAASGGFEAYQHLLRDVPHLPEVGTALEVEMQAGALMQQLAAQQRRLDGGGRAARQQQQQQQQRGAAERQERVVPADRLVLEMNFVEVAPGRPWELVPPPAERVAEWNRKARAKKADGLLDLWR</sequence>
<name>A0A835T121_CHLIN</name>
<evidence type="ECO:0000313" key="2">
    <source>
        <dbReference type="EMBL" id="KAG2436868.1"/>
    </source>
</evidence>
<feature type="compositionally biased region" description="Acidic residues" evidence="1">
    <location>
        <begin position="756"/>
        <end position="778"/>
    </location>
</feature>
<accession>A0A835T121</accession>
<comment type="caution">
    <text evidence="2">The sequence shown here is derived from an EMBL/GenBank/DDBJ whole genome shotgun (WGS) entry which is preliminary data.</text>
</comment>
<evidence type="ECO:0000313" key="3">
    <source>
        <dbReference type="Proteomes" id="UP000650467"/>
    </source>
</evidence>
<feature type="region of interest" description="Disordered" evidence="1">
    <location>
        <begin position="1112"/>
        <end position="1173"/>
    </location>
</feature>
<feature type="compositionally biased region" description="Low complexity" evidence="1">
    <location>
        <begin position="1148"/>
        <end position="1159"/>
    </location>
</feature>
<feature type="region of interest" description="Disordered" evidence="1">
    <location>
        <begin position="963"/>
        <end position="991"/>
    </location>
</feature>
<feature type="region of interest" description="Disordered" evidence="1">
    <location>
        <begin position="1351"/>
        <end position="1380"/>
    </location>
</feature>
<gene>
    <name evidence="2" type="ORF">HXX76_006388</name>
</gene>
<feature type="region of interest" description="Disordered" evidence="1">
    <location>
        <begin position="546"/>
        <end position="566"/>
    </location>
</feature>